<name>A0A4R6YQ47_9GAMM</name>
<gene>
    <name evidence="2" type="ORF">DFR29_11424</name>
</gene>
<dbReference type="Proteomes" id="UP000295293">
    <property type="component" value="Unassembled WGS sequence"/>
</dbReference>
<proteinExistence type="predicted"/>
<protein>
    <recommendedName>
        <fullName evidence="4">Nitrogen fixation protein FixH</fullName>
    </recommendedName>
</protein>
<dbReference type="InterPro" id="IPR008620">
    <property type="entry name" value="FixH"/>
</dbReference>
<dbReference type="RefSeq" id="WP_133820466.1">
    <property type="nucleotide sequence ID" value="NZ_SNZH01000014.1"/>
</dbReference>
<dbReference type="EMBL" id="SNZH01000014">
    <property type="protein sequence ID" value="TDR39973.1"/>
    <property type="molecule type" value="Genomic_DNA"/>
</dbReference>
<sequence>MNSDRIPRDSRALRQPVFWLVLGLPLLGIVAGIGIVVAAVASGGSDALSLSVRRTAQIQTEDTAADLAALQRGLRARLQLDKERGVFSLQIDGTVDAATQDLQLRLLHPLRAQWDRQVTLARSGDHWQGRSEADLSGAWNLRLQPADASWRLGGRLDASAVQARLQPLWQQ</sequence>
<organism evidence="2 3">
    <name type="scientific">Tahibacter aquaticus</name>
    <dbReference type="NCBI Taxonomy" id="520092"/>
    <lineage>
        <taxon>Bacteria</taxon>
        <taxon>Pseudomonadati</taxon>
        <taxon>Pseudomonadota</taxon>
        <taxon>Gammaproteobacteria</taxon>
        <taxon>Lysobacterales</taxon>
        <taxon>Rhodanobacteraceae</taxon>
        <taxon>Tahibacter</taxon>
    </lineage>
</organism>
<dbReference type="Pfam" id="PF05751">
    <property type="entry name" value="FixH"/>
    <property type="match status" value="1"/>
</dbReference>
<keyword evidence="1" id="KW-0472">Membrane</keyword>
<evidence type="ECO:0000313" key="2">
    <source>
        <dbReference type="EMBL" id="TDR39973.1"/>
    </source>
</evidence>
<accession>A0A4R6YQ47</accession>
<comment type="caution">
    <text evidence="2">The sequence shown here is derived from an EMBL/GenBank/DDBJ whole genome shotgun (WGS) entry which is preliminary data.</text>
</comment>
<feature type="transmembrane region" description="Helical" evidence="1">
    <location>
        <begin position="17"/>
        <end position="41"/>
    </location>
</feature>
<dbReference type="AlphaFoldDB" id="A0A4R6YQ47"/>
<keyword evidence="1" id="KW-1133">Transmembrane helix</keyword>
<dbReference type="OrthoDB" id="5948217at2"/>
<evidence type="ECO:0000313" key="3">
    <source>
        <dbReference type="Proteomes" id="UP000295293"/>
    </source>
</evidence>
<evidence type="ECO:0008006" key="4">
    <source>
        <dbReference type="Google" id="ProtNLM"/>
    </source>
</evidence>
<keyword evidence="3" id="KW-1185">Reference proteome</keyword>
<keyword evidence="1" id="KW-0812">Transmembrane</keyword>
<reference evidence="2 3" key="1">
    <citation type="submission" date="2019-03" db="EMBL/GenBank/DDBJ databases">
        <title>Genomic Encyclopedia of Type Strains, Phase IV (KMG-IV): sequencing the most valuable type-strain genomes for metagenomic binning, comparative biology and taxonomic classification.</title>
        <authorList>
            <person name="Goeker M."/>
        </authorList>
    </citation>
    <scope>NUCLEOTIDE SEQUENCE [LARGE SCALE GENOMIC DNA]</scope>
    <source>
        <strain evidence="2 3">DSM 21667</strain>
    </source>
</reference>
<evidence type="ECO:0000256" key="1">
    <source>
        <dbReference type="SAM" id="Phobius"/>
    </source>
</evidence>